<gene>
    <name evidence="14" type="ORF">DdX_05710</name>
</gene>
<keyword evidence="7 13" id="KW-0472">Membrane</keyword>
<evidence type="ECO:0000256" key="11">
    <source>
        <dbReference type="ARBA" id="ARBA00046593"/>
    </source>
</evidence>
<evidence type="ECO:0000256" key="9">
    <source>
        <dbReference type="ARBA" id="ARBA00035284"/>
    </source>
</evidence>
<reference evidence="14" key="1">
    <citation type="submission" date="2022-01" db="EMBL/GenBank/DDBJ databases">
        <title>Genome Sequence Resource for Two Populations of Ditylenchus destructor, the Migratory Endoparasitic Phytonematode.</title>
        <authorList>
            <person name="Zhang H."/>
            <person name="Lin R."/>
            <person name="Xie B."/>
        </authorList>
    </citation>
    <scope>NUCLEOTIDE SEQUENCE</scope>
    <source>
        <strain evidence="14">BazhouSP</strain>
    </source>
</reference>
<comment type="similarity">
    <text evidence="3">Belongs to the BRI3 family.</text>
</comment>
<keyword evidence="8" id="KW-0458">Lysosome</keyword>
<organism evidence="14 15">
    <name type="scientific">Ditylenchus destructor</name>
    <dbReference type="NCBI Taxonomy" id="166010"/>
    <lineage>
        <taxon>Eukaryota</taxon>
        <taxon>Metazoa</taxon>
        <taxon>Ecdysozoa</taxon>
        <taxon>Nematoda</taxon>
        <taxon>Chromadorea</taxon>
        <taxon>Rhabditida</taxon>
        <taxon>Tylenchina</taxon>
        <taxon>Tylenchomorpha</taxon>
        <taxon>Sphaerularioidea</taxon>
        <taxon>Anguinidae</taxon>
        <taxon>Anguininae</taxon>
        <taxon>Ditylenchus</taxon>
    </lineage>
</organism>
<evidence type="ECO:0000256" key="4">
    <source>
        <dbReference type="ARBA" id="ARBA00022490"/>
    </source>
</evidence>
<comment type="subcellular location">
    <subcellularLocation>
        <location evidence="2">Cytoplasm</location>
        <location evidence="2">Perinuclear region</location>
    </subcellularLocation>
    <subcellularLocation>
        <location evidence="1">Lysosome membrane</location>
        <topology evidence="1">Multi-pass membrane protein</topology>
    </subcellularLocation>
</comment>
<feature type="compositionally biased region" description="Low complexity" evidence="12">
    <location>
        <begin position="32"/>
        <end position="47"/>
    </location>
</feature>
<feature type="transmembrane region" description="Helical" evidence="13">
    <location>
        <begin position="137"/>
        <end position="158"/>
    </location>
</feature>
<protein>
    <recommendedName>
        <fullName evidence="9">Membrane protein BRI3</fullName>
    </recommendedName>
    <alternativeName>
        <fullName evidence="10">Brain protein I3</fullName>
    </alternativeName>
</protein>
<dbReference type="PANTHER" id="PTHR13551:SF1">
    <property type="entry name" value="MEMBRANE PROTEIN BRI3"/>
    <property type="match status" value="1"/>
</dbReference>
<accession>A0AAD4R6V6</accession>
<comment type="caution">
    <text evidence="14">The sequence shown here is derived from an EMBL/GenBank/DDBJ whole genome shotgun (WGS) entry which is preliminary data.</text>
</comment>
<proteinExistence type="inferred from homology"/>
<keyword evidence="15" id="KW-1185">Reference proteome</keyword>
<dbReference type="GO" id="GO:0048471">
    <property type="term" value="C:perinuclear region of cytoplasm"/>
    <property type="evidence" value="ECO:0007669"/>
    <property type="project" value="UniProtKB-SubCell"/>
</dbReference>
<evidence type="ECO:0000256" key="5">
    <source>
        <dbReference type="ARBA" id="ARBA00022692"/>
    </source>
</evidence>
<evidence type="ECO:0000256" key="3">
    <source>
        <dbReference type="ARBA" id="ARBA00008090"/>
    </source>
</evidence>
<dbReference type="InterPro" id="IPR019317">
    <property type="entry name" value="BRI3"/>
</dbReference>
<evidence type="ECO:0000256" key="2">
    <source>
        <dbReference type="ARBA" id="ARBA00004556"/>
    </source>
</evidence>
<evidence type="ECO:0000256" key="12">
    <source>
        <dbReference type="SAM" id="MobiDB-lite"/>
    </source>
</evidence>
<name>A0AAD4R6V6_9BILA</name>
<evidence type="ECO:0000313" key="14">
    <source>
        <dbReference type="EMBL" id="KAI1720324.1"/>
    </source>
</evidence>
<dbReference type="AlphaFoldDB" id="A0AAD4R6V6"/>
<keyword evidence="4" id="KW-0963">Cytoplasm</keyword>
<evidence type="ECO:0000256" key="7">
    <source>
        <dbReference type="ARBA" id="ARBA00023136"/>
    </source>
</evidence>
<evidence type="ECO:0000313" key="15">
    <source>
        <dbReference type="Proteomes" id="UP001201812"/>
    </source>
</evidence>
<sequence>MDKNNISPTAPPDSGAYSGLDNRPLEHMNLVQSPQSPPGYSSQQSAQDQNVPPPPSYQEAVNFPSMAPYQPNIFPKPPQPSSMMGAPQQQIYPPQPHYNSTGGQAAPTTYVIQTRNCAFCLGGTVENETDLCCLLCLIILAIFTFPFGLVLLCCIPCTTRKRCNRCRRLQA</sequence>
<evidence type="ECO:0000256" key="13">
    <source>
        <dbReference type="SAM" id="Phobius"/>
    </source>
</evidence>
<dbReference type="PANTHER" id="PTHR13551">
    <property type="entry name" value="BRAIN PROTEIN I3"/>
    <property type="match status" value="1"/>
</dbReference>
<feature type="region of interest" description="Disordered" evidence="12">
    <location>
        <begin position="1"/>
        <end position="89"/>
    </location>
</feature>
<keyword evidence="6 13" id="KW-1133">Transmembrane helix</keyword>
<dbReference type="Proteomes" id="UP001201812">
    <property type="component" value="Unassembled WGS sequence"/>
</dbReference>
<evidence type="ECO:0000256" key="6">
    <source>
        <dbReference type="ARBA" id="ARBA00022989"/>
    </source>
</evidence>
<keyword evidence="5 13" id="KW-0812">Transmembrane</keyword>
<dbReference type="EMBL" id="JAKKPZ010000006">
    <property type="protein sequence ID" value="KAI1720324.1"/>
    <property type="molecule type" value="Genomic_DNA"/>
</dbReference>
<comment type="subunit">
    <text evidence="11">Interacts with BRI3BP. Interacts with MGAT1 and IFITM3.</text>
</comment>
<evidence type="ECO:0000256" key="10">
    <source>
        <dbReference type="ARBA" id="ARBA00035449"/>
    </source>
</evidence>
<dbReference type="GO" id="GO:0005765">
    <property type="term" value="C:lysosomal membrane"/>
    <property type="evidence" value="ECO:0007669"/>
    <property type="project" value="UniProtKB-SubCell"/>
</dbReference>
<evidence type="ECO:0000256" key="1">
    <source>
        <dbReference type="ARBA" id="ARBA00004155"/>
    </source>
</evidence>
<evidence type="ECO:0000256" key="8">
    <source>
        <dbReference type="ARBA" id="ARBA00023228"/>
    </source>
</evidence>